<dbReference type="Proteomes" id="UP000831390">
    <property type="component" value="Chromosome"/>
</dbReference>
<organism evidence="2 3">
    <name type="scientific">Hymenobacter monticola</name>
    <dbReference type="NCBI Taxonomy" id="1705399"/>
    <lineage>
        <taxon>Bacteria</taxon>
        <taxon>Pseudomonadati</taxon>
        <taxon>Bacteroidota</taxon>
        <taxon>Cytophagia</taxon>
        <taxon>Cytophagales</taxon>
        <taxon>Hymenobacteraceae</taxon>
        <taxon>Hymenobacter</taxon>
    </lineage>
</organism>
<feature type="chain" id="PRO_5046093080" description="Curlin" evidence="1">
    <location>
        <begin position="19"/>
        <end position="226"/>
    </location>
</feature>
<dbReference type="EMBL" id="CP094534">
    <property type="protein sequence ID" value="UOE35088.1"/>
    <property type="molecule type" value="Genomic_DNA"/>
</dbReference>
<protein>
    <recommendedName>
        <fullName evidence="4">Curlin</fullName>
    </recommendedName>
</protein>
<keyword evidence="3" id="KW-1185">Reference proteome</keyword>
<name>A0ABY4B7H9_9BACT</name>
<evidence type="ECO:0000313" key="2">
    <source>
        <dbReference type="EMBL" id="UOE35088.1"/>
    </source>
</evidence>
<evidence type="ECO:0008006" key="4">
    <source>
        <dbReference type="Google" id="ProtNLM"/>
    </source>
</evidence>
<dbReference type="RefSeq" id="WP_243516571.1">
    <property type="nucleotide sequence ID" value="NZ_CP094534.1"/>
</dbReference>
<proteinExistence type="predicted"/>
<feature type="signal peptide" evidence="1">
    <location>
        <begin position="1"/>
        <end position="18"/>
    </location>
</feature>
<evidence type="ECO:0000256" key="1">
    <source>
        <dbReference type="SAM" id="SignalP"/>
    </source>
</evidence>
<keyword evidence="1" id="KW-0732">Signal</keyword>
<accession>A0ABY4B7H9</accession>
<gene>
    <name evidence="2" type="ORF">MTP16_05430</name>
</gene>
<evidence type="ECO:0000313" key="3">
    <source>
        <dbReference type="Proteomes" id="UP000831390"/>
    </source>
</evidence>
<reference evidence="2 3" key="1">
    <citation type="submission" date="2022-03" db="EMBL/GenBank/DDBJ databases">
        <title>Hymenobactersp. isolated from the air.</title>
        <authorList>
            <person name="Won M."/>
            <person name="Kwon S.-W."/>
        </authorList>
    </citation>
    <scope>NUCLEOTIDE SEQUENCE [LARGE SCALE GENOMIC DNA]</scope>
    <source>
        <strain evidence="2 3">KACC 22596</strain>
    </source>
</reference>
<sequence length="226" mass="24285">MKLLHPVLLLISIMSSSAAMGQTIRPSSEAATAEQRLAEDLGLERLPDNAIIPTPANGRNVSTLQQNGRDNTAAINQQTLSSLGNQAYVTQAGEYNGLSLMQMGGGNIANVTQNGNNNNAEYTQNGQGNSSTITQKGRNNRIQGLSAESEFQLQGDYNTMKITQEGSNNTVKGEIRENSRVYDIRQNGNNNTLTQIETSPQAPKGYTVEMKGSGINLTIQQGRVGQ</sequence>